<dbReference type="SMART" id="SM00857">
    <property type="entry name" value="Resolvase"/>
    <property type="match status" value="1"/>
</dbReference>
<dbReference type="InterPro" id="IPR011109">
    <property type="entry name" value="DNA_bind_recombinase_dom"/>
</dbReference>
<dbReference type="PANTHER" id="PTHR30461">
    <property type="entry name" value="DNA-INVERTASE FROM LAMBDOID PROPHAGE"/>
    <property type="match status" value="1"/>
</dbReference>
<dbReference type="Proteomes" id="UP000626982">
    <property type="component" value="Unassembled WGS sequence"/>
</dbReference>
<proteinExistence type="predicted"/>
<dbReference type="RefSeq" id="WP_188717093.1">
    <property type="nucleotide sequence ID" value="NZ_BAABBD010000002.1"/>
</dbReference>
<dbReference type="SUPFAM" id="SSF53041">
    <property type="entry name" value="Resolvase-like"/>
    <property type="match status" value="1"/>
</dbReference>
<name>A0ABQ2KHU8_9MICO</name>
<reference evidence="4" key="1">
    <citation type="journal article" date="2019" name="Int. J. Syst. Evol. Microbiol.">
        <title>The Global Catalogue of Microorganisms (GCM) 10K type strain sequencing project: providing services to taxonomists for standard genome sequencing and annotation.</title>
        <authorList>
            <consortium name="The Broad Institute Genomics Platform"/>
            <consortium name="The Broad Institute Genome Sequencing Center for Infectious Disease"/>
            <person name="Wu L."/>
            <person name="Ma J."/>
        </authorList>
    </citation>
    <scope>NUCLEOTIDE SEQUENCE [LARGE SCALE GENOMIC DNA]</scope>
    <source>
        <strain evidence="4">CGMCC 1.6960</strain>
    </source>
</reference>
<gene>
    <name evidence="3" type="ORF">GCM10010968_12120</name>
</gene>
<dbReference type="InterPro" id="IPR050639">
    <property type="entry name" value="SSR_resolvase"/>
</dbReference>
<dbReference type="Gene3D" id="3.40.50.1390">
    <property type="entry name" value="Resolvase, N-terminal catalytic domain"/>
    <property type="match status" value="1"/>
</dbReference>
<organism evidence="3 4">
    <name type="scientific">Agrococcus terreus</name>
    <dbReference type="NCBI Taxonomy" id="574649"/>
    <lineage>
        <taxon>Bacteria</taxon>
        <taxon>Bacillati</taxon>
        <taxon>Actinomycetota</taxon>
        <taxon>Actinomycetes</taxon>
        <taxon>Micrococcales</taxon>
        <taxon>Microbacteriaceae</taxon>
        <taxon>Agrococcus</taxon>
    </lineage>
</organism>
<sequence>MSRFYVYARQSIDHAEGIDRQLARCRMLCDARDWPVEAEFVDNATSATKRRGVGTQWVELLAVMEPGDVVVAVDVDRLLRSLEDLVDLQKLGVRVLTVDGEIDTTTADGEFRAAMLASIARFETRRKRERQLRANDARKAQARPLPTRRRYGYESDGVTPRAEEAKVVQDMFAAFADGASVRSITLGLVRDGIEPTTGKQWSTRRVRDTLNNPAYGGELLRDGEVVSSSFITPVVDPELAAHVRAVLADEARRTTPGSAVRHQLSGIARCAVCGESMFFMRDYRCRADPTHPSIRKGRIEPVVERAVVDALFLGGGALMKLDSDAASVTALSAKLTKLEELSAQVLSYRADELLSPAVTRQRLLALKSDRDTVEAALDAAREKSAVARLLLDLHLRVVPGEAIKLSDSAAVKAEIRSRWSALDLETQRTLIRALVDVEVAPGRAADRVTVRHLVATALNVEDES</sequence>
<accession>A0ABQ2KHU8</accession>
<keyword evidence="4" id="KW-1185">Reference proteome</keyword>
<dbReference type="Pfam" id="PF00239">
    <property type="entry name" value="Resolvase"/>
    <property type="match status" value="1"/>
</dbReference>
<evidence type="ECO:0000313" key="3">
    <source>
        <dbReference type="EMBL" id="GGN82369.1"/>
    </source>
</evidence>
<feature type="domain" description="Recombinase" evidence="2">
    <location>
        <begin position="150"/>
        <end position="253"/>
    </location>
</feature>
<dbReference type="PROSITE" id="PS51737">
    <property type="entry name" value="RECOMBINASE_DNA_BIND"/>
    <property type="match status" value="1"/>
</dbReference>
<dbReference type="PROSITE" id="PS51736">
    <property type="entry name" value="RECOMBINASES_3"/>
    <property type="match status" value="1"/>
</dbReference>
<comment type="caution">
    <text evidence="3">The sequence shown here is derived from an EMBL/GenBank/DDBJ whole genome shotgun (WGS) entry which is preliminary data.</text>
</comment>
<feature type="domain" description="Resolvase/invertase-type recombinase catalytic" evidence="1">
    <location>
        <begin position="3"/>
        <end position="142"/>
    </location>
</feature>
<dbReference type="EMBL" id="BMLM01000001">
    <property type="protein sequence ID" value="GGN82369.1"/>
    <property type="molecule type" value="Genomic_DNA"/>
</dbReference>
<protein>
    <submittedName>
        <fullName evidence="3">Site-specific recombinase DNA invertase Pin</fullName>
    </submittedName>
</protein>
<evidence type="ECO:0000313" key="4">
    <source>
        <dbReference type="Proteomes" id="UP000626982"/>
    </source>
</evidence>
<dbReference type="PANTHER" id="PTHR30461:SF23">
    <property type="entry name" value="DNA RECOMBINASE-RELATED"/>
    <property type="match status" value="1"/>
</dbReference>
<dbReference type="Pfam" id="PF07508">
    <property type="entry name" value="Recombinase"/>
    <property type="match status" value="1"/>
</dbReference>
<dbReference type="InterPro" id="IPR038109">
    <property type="entry name" value="DNA_bind_recomb_sf"/>
</dbReference>
<evidence type="ECO:0000259" key="1">
    <source>
        <dbReference type="PROSITE" id="PS51736"/>
    </source>
</evidence>
<dbReference type="Gene3D" id="3.90.1750.20">
    <property type="entry name" value="Putative Large Serine Recombinase, Chain B, Domain 2"/>
    <property type="match status" value="1"/>
</dbReference>
<evidence type="ECO:0000259" key="2">
    <source>
        <dbReference type="PROSITE" id="PS51737"/>
    </source>
</evidence>
<dbReference type="InterPro" id="IPR036162">
    <property type="entry name" value="Resolvase-like_N_sf"/>
</dbReference>
<dbReference type="CDD" id="cd00338">
    <property type="entry name" value="Ser_Recombinase"/>
    <property type="match status" value="1"/>
</dbReference>
<dbReference type="InterPro" id="IPR006119">
    <property type="entry name" value="Resolv_N"/>
</dbReference>